<dbReference type="AlphaFoldDB" id="A0A8J6KPD2"/>
<dbReference type="PANTHER" id="PTHR12538">
    <property type="entry name" value="40S RIBOSOMAL PROTEIN S26"/>
    <property type="match status" value="1"/>
</dbReference>
<comment type="caution">
    <text evidence="5">The sequence shown here is derived from an EMBL/GenBank/DDBJ whole genome shotgun (WGS) entry which is preliminary data.</text>
</comment>
<dbReference type="GO" id="GO:0003729">
    <property type="term" value="F:mRNA binding"/>
    <property type="evidence" value="ECO:0007669"/>
    <property type="project" value="TreeGrafter"/>
</dbReference>
<dbReference type="EMBL" id="JAATJU010024997">
    <property type="protein sequence ID" value="KAH0504609.1"/>
    <property type="molecule type" value="Genomic_DNA"/>
</dbReference>
<feature type="non-terminal residue" evidence="5">
    <location>
        <position position="1"/>
    </location>
</feature>
<protein>
    <recommendedName>
        <fullName evidence="4">40S ribosomal protein S26</fullName>
    </recommendedName>
</protein>
<dbReference type="GO" id="GO:0003735">
    <property type="term" value="F:structural constituent of ribosome"/>
    <property type="evidence" value="ECO:0007669"/>
    <property type="project" value="InterPro"/>
</dbReference>
<dbReference type="PANTHER" id="PTHR12538:SF0">
    <property type="entry name" value="40S RIBOSOMAL PROTEIN S26"/>
    <property type="match status" value="1"/>
</dbReference>
<evidence type="ECO:0000256" key="3">
    <source>
        <dbReference type="ARBA" id="ARBA00023274"/>
    </source>
</evidence>
<dbReference type="GO" id="GO:0022627">
    <property type="term" value="C:cytosolic small ribosomal subunit"/>
    <property type="evidence" value="ECO:0007669"/>
    <property type="project" value="TreeGrafter"/>
</dbReference>
<dbReference type="Proteomes" id="UP000710432">
    <property type="component" value="Unassembled WGS sequence"/>
</dbReference>
<organism evidence="5 6">
    <name type="scientific">Microtus ochrogaster</name>
    <name type="common">Prairie vole</name>
    <dbReference type="NCBI Taxonomy" id="79684"/>
    <lineage>
        <taxon>Eukaryota</taxon>
        <taxon>Metazoa</taxon>
        <taxon>Chordata</taxon>
        <taxon>Craniata</taxon>
        <taxon>Vertebrata</taxon>
        <taxon>Euteleostomi</taxon>
        <taxon>Mammalia</taxon>
        <taxon>Eutheria</taxon>
        <taxon>Euarchontoglires</taxon>
        <taxon>Glires</taxon>
        <taxon>Rodentia</taxon>
        <taxon>Myomorpha</taxon>
        <taxon>Muroidea</taxon>
        <taxon>Cricetidae</taxon>
        <taxon>Arvicolinae</taxon>
        <taxon>Microtus</taxon>
    </lineage>
</organism>
<sequence>AASLLNQPMTFLHHTPVQQSRTHCSWCMSKDKAIEKFVVQNVVEVTVIRDISKASVFDAHLHPKLYVKLHYPMNYANHGEVVRIDLVML</sequence>
<evidence type="ECO:0000256" key="1">
    <source>
        <dbReference type="ARBA" id="ARBA00008596"/>
    </source>
</evidence>
<dbReference type="InterPro" id="IPR000892">
    <property type="entry name" value="Ribosomal_eS26"/>
</dbReference>
<reference evidence="5" key="1">
    <citation type="submission" date="2020-03" db="EMBL/GenBank/DDBJ databases">
        <title>Studies in the Genomics of Life Span.</title>
        <authorList>
            <person name="Glass D."/>
        </authorList>
    </citation>
    <scope>NUCLEOTIDE SEQUENCE</scope>
    <source>
        <strain evidence="5">LTLLF</strain>
        <tissue evidence="5">Muscle</tissue>
    </source>
</reference>
<gene>
    <name evidence="5" type="ORF">LTLLF_182935</name>
</gene>
<accession>A0A8J6KPD2</accession>
<dbReference type="GO" id="GO:0006412">
    <property type="term" value="P:translation"/>
    <property type="evidence" value="ECO:0007669"/>
    <property type="project" value="InterPro"/>
</dbReference>
<dbReference type="InterPro" id="IPR038551">
    <property type="entry name" value="Ribosomal_eS26_sf"/>
</dbReference>
<evidence type="ECO:0000256" key="4">
    <source>
        <dbReference type="RuleBase" id="RU363128"/>
    </source>
</evidence>
<name>A0A8J6KPD2_MICOH</name>
<proteinExistence type="inferred from homology"/>
<keyword evidence="3 4" id="KW-0687">Ribonucleoprotein</keyword>
<dbReference type="Gene3D" id="3.30.1740.20">
    <property type="entry name" value="Ribosomal protein S26e"/>
    <property type="match status" value="1"/>
</dbReference>
<dbReference type="Pfam" id="PF01283">
    <property type="entry name" value="Ribosomal_S26e"/>
    <property type="match status" value="1"/>
</dbReference>
<evidence type="ECO:0000313" key="5">
    <source>
        <dbReference type="EMBL" id="KAH0504609.1"/>
    </source>
</evidence>
<comment type="similarity">
    <text evidence="1 4">Belongs to the eukaryotic ribosomal protein eS26 family.</text>
</comment>
<evidence type="ECO:0000313" key="6">
    <source>
        <dbReference type="Proteomes" id="UP000710432"/>
    </source>
</evidence>
<keyword evidence="2 4" id="KW-0689">Ribosomal protein</keyword>
<evidence type="ECO:0000256" key="2">
    <source>
        <dbReference type="ARBA" id="ARBA00022980"/>
    </source>
</evidence>